<dbReference type="AlphaFoldDB" id="A0A194PPU7"/>
<organism evidence="1 2">
    <name type="scientific">Papilio xuthus</name>
    <name type="common">Asian swallowtail butterfly</name>
    <dbReference type="NCBI Taxonomy" id="66420"/>
    <lineage>
        <taxon>Eukaryota</taxon>
        <taxon>Metazoa</taxon>
        <taxon>Ecdysozoa</taxon>
        <taxon>Arthropoda</taxon>
        <taxon>Hexapoda</taxon>
        <taxon>Insecta</taxon>
        <taxon>Pterygota</taxon>
        <taxon>Neoptera</taxon>
        <taxon>Endopterygota</taxon>
        <taxon>Lepidoptera</taxon>
        <taxon>Glossata</taxon>
        <taxon>Ditrysia</taxon>
        <taxon>Papilionoidea</taxon>
        <taxon>Papilionidae</taxon>
        <taxon>Papilioninae</taxon>
        <taxon>Papilio</taxon>
    </lineage>
</organism>
<protein>
    <submittedName>
        <fullName evidence="1">Uncharacterized protein</fullName>
    </submittedName>
</protein>
<gene>
    <name evidence="1" type="ORF">RR46_14376</name>
</gene>
<evidence type="ECO:0000313" key="2">
    <source>
        <dbReference type="Proteomes" id="UP000053268"/>
    </source>
</evidence>
<sequence length="72" mass="8374">MARIRRLFGQDRARFAGHRVTKNTCTLFDTRLTSGRVKFASQTQCPHRLLRGETTFVAPLPAPRHFRSKIQY</sequence>
<dbReference type="EMBL" id="KQ459603">
    <property type="protein sequence ID" value="KPI93155.1"/>
    <property type="molecule type" value="Genomic_DNA"/>
</dbReference>
<keyword evidence="2" id="KW-1185">Reference proteome</keyword>
<evidence type="ECO:0000313" key="1">
    <source>
        <dbReference type="EMBL" id="KPI93155.1"/>
    </source>
</evidence>
<proteinExistence type="predicted"/>
<reference evidence="1 2" key="1">
    <citation type="journal article" date="2015" name="Nat. Commun.">
        <title>Outbred genome sequencing and CRISPR/Cas9 gene editing in butterflies.</title>
        <authorList>
            <person name="Li X."/>
            <person name="Fan D."/>
            <person name="Zhang W."/>
            <person name="Liu G."/>
            <person name="Zhang L."/>
            <person name="Zhao L."/>
            <person name="Fang X."/>
            <person name="Chen L."/>
            <person name="Dong Y."/>
            <person name="Chen Y."/>
            <person name="Ding Y."/>
            <person name="Zhao R."/>
            <person name="Feng M."/>
            <person name="Zhu Y."/>
            <person name="Feng Y."/>
            <person name="Jiang X."/>
            <person name="Zhu D."/>
            <person name="Xiang H."/>
            <person name="Feng X."/>
            <person name="Li S."/>
            <person name="Wang J."/>
            <person name="Zhang G."/>
            <person name="Kronforst M.R."/>
            <person name="Wang W."/>
        </authorList>
    </citation>
    <scope>NUCLEOTIDE SEQUENCE [LARGE SCALE GENOMIC DNA]</scope>
    <source>
        <strain evidence="1">Ya'a_city_454_Px</strain>
        <tissue evidence="1">Whole body</tissue>
    </source>
</reference>
<name>A0A194PPU7_PAPXU</name>
<dbReference type="Proteomes" id="UP000053268">
    <property type="component" value="Unassembled WGS sequence"/>
</dbReference>
<accession>A0A194PPU7</accession>